<dbReference type="Proteomes" id="UP000262712">
    <property type="component" value="Chromosome"/>
</dbReference>
<reference evidence="1 4" key="2">
    <citation type="submission" date="2018-08" db="EMBL/GenBank/DDBJ databases">
        <title>Complete genome of the Arcobacter molluscorum type strain LMG 25693.</title>
        <authorList>
            <person name="Miller W.G."/>
            <person name="Yee E."/>
            <person name="Bono J.L."/>
        </authorList>
    </citation>
    <scope>NUCLEOTIDE SEQUENCE [LARGE SCALE GENOMIC DNA]</scope>
    <source>
        <strain evidence="1 4">CECT 7696</strain>
    </source>
</reference>
<dbReference type="Gene3D" id="3.30.420.40">
    <property type="match status" value="1"/>
</dbReference>
<gene>
    <name evidence="1" type="ORF">AMOL_1086</name>
    <name evidence="2" type="ORF">CPU12_00545</name>
</gene>
<dbReference type="EMBL" id="NXFY01000001">
    <property type="protein sequence ID" value="PHO19300.1"/>
    <property type="molecule type" value="Genomic_DNA"/>
</dbReference>
<evidence type="ECO:0000313" key="3">
    <source>
        <dbReference type="Proteomes" id="UP000221222"/>
    </source>
</evidence>
<organism evidence="2 3">
    <name type="scientific">Malaciobacter molluscorum LMG 25693</name>
    <dbReference type="NCBI Taxonomy" id="870501"/>
    <lineage>
        <taxon>Bacteria</taxon>
        <taxon>Pseudomonadati</taxon>
        <taxon>Campylobacterota</taxon>
        <taxon>Epsilonproteobacteria</taxon>
        <taxon>Campylobacterales</taxon>
        <taxon>Arcobacteraceae</taxon>
        <taxon>Malaciobacter</taxon>
    </lineage>
</organism>
<dbReference type="Gene3D" id="3.90.870.30">
    <property type="match status" value="1"/>
</dbReference>
<evidence type="ECO:0000313" key="2">
    <source>
        <dbReference type="EMBL" id="PHO19300.1"/>
    </source>
</evidence>
<dbReference type="AlphaFoldDB" id="A0A2G1DLF3"/>
<dbReference type="EMBL" id="CP032098">
    <property type="protein sequence ID" value="AXX92070.1"/>
    <property type="molecule type" value="Genomic_DNA"/>
</dbReference>
<dbReference type="Proteomes" id="UP000221222">
    <property type="component" value="Unassembled WGS sequence"/>
</dbReference>
<evidence type="ECO:0000313" key="1">
    <source>
        <dbReference type="EMBL" id="AXX92070.1"/>
    </source>
</evidence>
<proteinExistence type="predicted"/>
<dbReference type="RefSeq" id="WP_099341117.1">
    <property type="nucleotide sequence ID" value="NZ_CP032098.1"/>
</dbReference>
<reference evidence="2 3" key="1">
    <citation type="submission" date="2017-09" db="EMBL/GenBank/DDBJ databases">
        <title>Arcobacter canalis sp. nov., a new species isolated from a water canal contaminated with urban sewage.</title>
        <authorList>
            <person name="Perez-Cataluna A."/>
            <person name="Salas-Masso N."/>
            <person name="Figueras M.J."/>
        </authorList>
    </citation>
    <scope>NUCLEOTIDE SEQUENCE [LARGE SCALE GENOMIC DNA]</scope>
    <source>
        <strain evidence="2 3">F98-3</strain>
    </source>
</reference>
<sequence length="549" mass="63579">MILKFSFDYNSNNNTLLYFLQNIVSKTKLENKIIRQKDIVLYVEGNEEELISFSDELSATLPMSIFLKNNTAEVVPEIPQIDSIKVNVDNKFAFCPSCLKQIEDDNSQDFYNPFISCSVCGTTCDVKSLILLKENEEIDYNSNKQLFEKLATLINEDKKVKIKTNSGEFVFKKLSKTEKKVKLLCTNLVNISKVLVANKKEIVALASLEKPSLDLRVNEVFKMTNTLSQEYVNVRYVDDLILYLLSKELENYNIDFLIYNKDEDYDYELTYKGDSKNLDSIKIKIVEDNTIILNSNSYDKSLDTIYSKFEDKAKAHFMVFLQEYNFYNKNIINFYSSTKCNDNICLYSKDVEGFLDIVSYKLPKSIKQIFDILQKDETSNRLLNNYKEKYPDIYENALNCDISMLKDKNIYSLWKIVAVVLGFSSKIEDENIVLNKAIESLLEKGPRIDYKLKDSDKIFNKEFLIHKLFQSGMSFKLAGVDDNTLCLGYIESFAHYIAKLVDDVHSEVPLDGISLTGDIFTYDLISKLVHKSITKNFKIYYNKDFVIQK</sequence>
<protein>
    <recommendedName>
        <fullName evidence="5">Hydrogenase</fullName>
    </recommendedName>
</protein>
<evidence type="ECO:0008006" key="5">
    <source>
        <dbReference type="Google" id="ProtNLM"/>
    </source>
</evidence>
<evidence type="ECO:0000313" key="4">
    <source>
        <dbReference type="Proteomes" id="UP000262712"/>
    </source>
</evidence>
<name>A0A2G1DLF3_9BACT</name>
<keyword evidence="3" id="KW-1185">Reference proteome</keyword>
<accession>A0A2G1DLF3</accession>
<dbReference type="KEGG" id="amol:AMOL_1086"/>